<reference evidence="7" key="1">
    <citation type="submission" date="2019-03" db="EMBL/GenBank/DDBJ databases">
        <title>Lake Tanganyika Metagenome-Assembled Genomes (MAGs).</title>
        <authorList>
            <person name="Tran P."/>
        </authorList>
    </citation>
    <scope>NUCLEOTIDE SEQUENCE</scope>
    <source>
        <strain evidence="7">M_DeepCast_50m_m2_156</strain>
    </source>
</reference>
<proteinExistence type="inferred from homology"/>
<keyword evidence="2 5" id="KW-0808">Transferase</keyword>
<dbReference type="Proteomes" id="UP000774699">
    <property type="component" value="Unassembled WGS sequence"/>
</dbReference>
<dbReference type="Pfam" id="PF01048">
    <property type="entry name" value="PNP_UDP_1"/>
    <property type="match status" value="1"/>
</dbReference>
<dbReference type="EC" id="2.4.2.28" evidence="5"/>
<comment type="function">
    <text evidence="5">Catalyzes the reversible phosphorylation of S-methyl-5'-thioadenosine (MTA) to adenine and 5-methylthioribose-1-phosphate. Involved in the breakdown of MTA, a major by-product of polyamine biosynthesis. Responsible for the first step in the methionine salvage pathway after MTA has been generated from S-adenosylmethionine. Has broad substrate specificity with 6-aminopurine nucleosides as preferred substrates.</text>
</comment>
<dbReference type="GO" id="GO:0006166">
    <property type="term" value="P:purine ribonucleoside salvage"/>
    <property type="evidence" value="ECO:0007669"/>
    <property type="project" value="UniProtKB-KW"/>
</dbReference>
<keyword evidence="1 5" id="KW-0328">Glycosyltransferase</keyword>
<dbReference type="AlphaFoldDB" id="A0A8T4CC57"/>
<protein>
    <recommendedName>
        <fullName evidence="5">S-methyl-5'-thioadenosine phosphorylase</fullName>
        <ecNumber evidence="5">2.4.2.28</ecNumber>
    </recommendedName>
    <alternativeName>
        <fullName evidence="5">5'-methylthioadenosine phosphorylase</fullName>
        <shortName evidence="5">MTA phosphorylase</shortName>
        <shortName evidence="5">MTAP</shortName>
    </alternativeName>
</protein>
<gene>
    <name evidence="5 7" type="primary">mtnP</name>
    <name evidence="7" type="ORF">FJY86_04240</name>
</gene>
<feature type="binding site" evidence="5">
    <location>
        <begin position="51"/>
        <end position="52"/>
    </location>
    <ligand>
        <name>phosphate</name>
        <dbReference type="ChEBI" id="CHEBI:43474"/>
    </ligand>
</feature>
<feature type="binding site" evidence="5">
    <location>
        <position position="9"/>
    </location>
    <ligand>
        <name>phosphate</name>
        <dbReference type="ChEBI" id="CHEBI:43474"/>
    </ligand>
</feature>
<dbReference type="GO" id="GO:0019509">
    <property type="term" value="P:L-methionine salvage from methylthioadenosine"/>
    <property type="evidence" value="ECO:0007669"/>
    <property type="project" value="UniProtKB-UniRule"/>
</dbReference>
<evidence type="ECO:0000256" key="4">
    <source>
        <dbReference type="ARBA" id="ARBA00063054"/>
    </source>
</evidence>
<dbReference type="InterPro" id="IPR000845">
    <property type="entry name" value="Nucleoside_phosphorylase_d"/>
</dbReference>
<dbReference type="PANTHER" id="PTHR42679:SF2">
    <property type="entry name" value="S-METHYL-5'-THIOADENOSINE PHOSPHORYLASE"/>
    <property type="match status" value="1"/>
</dbReference>
<evidence type="ECO:0000259" key="6">
    <source>
        <dbReference type="Pfam" id="PF01048"/>
    </source>
</evidence>
<dbReference type="Gene3D" id="3.40.50.1580">
    <property type="entry name" value="Nucleoside phosphorylase domain"/>
    <property type="match status" value="1"/>
</dbReference>
<dbReference type="InterPro" id="IPR035994">
    <property type="entry name" value="Nucleoside_phosphorylase_sf"/>
</dbReference>
<comment type="caution">
    <text evidence="7">The sequence shown here is derived from an EMBL/GenBank/DDBJ whole genome shotgun (WGS) entry which is preliminary data.</text>
</comment>
<dbReference type="FunFam" id="3.40.50.1580:FF:000012">
    <property type="entry name" value="Probable 6-oxopurine nucleoside phosphorylase"/>
    <property type="match status" value="1"/>
</dbReference>
<feature type="binding site" evidence="5">
    <location>
        <position position="183"/>
    </location>
    <ligand>
        <name>phosphate</name>
        <dbReference type="ChEBI" id="CHEBI:43474"/>
    </ligand>
</feature>
<dbReference type="PROSITE" id="PS01240">
    <property type="entry name" value="PNP_MTAP_2"/>
    <property type="match status" value="1"/>
</dbReference>
<comment type="catalytic activity">
    <reaction evidence="5">
        <text>S-methyl-5'-thioadenosine + phosphate = 5-(methylsulfanyl)-alpha-D-ribose 1-phosphate + adenine</text>
        <dbReference type="Rhea" id="RHEA:11852"/>
        <dbReference type="ChEBI" id="CHEBI:16708"/>
        <dbReference type="ChEBI" id="CHEBI:17509"/>
        <dbReference type="ChEBI" id="CHEBI:43474"/>
        <dbReference type="ChEBI" id="CHEBI:58533"/>
        <dbReference type="EC" id="2.4.2.28"/>
    </reaction>
</comment>
<accession>A0A8T4CC57</accession>
<feature type="binding site" evidence="5">
    <location>
        <begin position="84"/>
        <end position="85"/>
    </location>
    <ligand>
        <name>phosphate</name>
        <dbReference type="ChEBI" id="CHEBI:43474"/>
    </ligand>
</feature>
<evidence type="ECO:0000256" key="1">
    <source>
        <dbReference type="ARBA" id="ARBA00022676"/>
    </source>
</evidence>
<evidence type="ECO:0000256" key="5">
    <source>
        <dbReference type="HAMAP-Rule" id="MF_01963"/>
    </source>
</evidence>
<dbReference type="InterPro" id="IPR018099">
    <property type="entry name" value="Purine_phosphorylase-2_CS"/>
</dbReference>
<dbReference type="CDD" id="cd09010">
    <property type="entry name" value="MTAP_SsMTAPII_like_MTIP"/>
    <property type="match status" value="1"/>
</dbReference>
<comment type="pathway">
    <text evidence="5">Amino-acid biosynthesis; L-methionine biosynthesis via salvage pathway; S-methyl-5-thio-alpha-D-ribose 1-phosphate from S-methyl-5'-thioadenosine (phosphorylase route): step 1/1.</text>
</comment>
<dbReference type="EMBL" id="VGJJ01000038">
    <property type="protein sequence ID" value="MBM3282518.1"/>
    <property type="molecule type" value="Genomic_DNA"/>
</dbReference>
<feature type="domain" description="Nucleoside phosphorylase" evidence="6">
    <location>
        <begin position="3"/>
        <end position="239"/>
    </location>
</feature>
<name>A0A8T4CC57_9ARCH</name>
<organism evidence="7 8">
    <name type="scientific">Candidatus Iainarchaeum sp</name>
    <dbReference type="NCBI Taxonomy" id="3101447"/>
    <lineage>
        <taxon>Archaea</taxon>
        <taxon>Candidatus Iainarchaeota</taxon>
        <taxon>Candidatus Iainarchaeia</taxon>
        <taxon>Candidatus Iainarchaeales</taxon>
        <taxon>Candidatus Iainarchaeaceae</taxon>
        <taxon>Candidatus Iainarchaeum</taxon>
    </lineage>
</organism>
<dbReference type="GO" id="GO:0017061">
    <property type="term" value="F:S-methyl-5-thioadenosine phosphorylase activity"/>
    <property type="evidence" value="ECO:0007669"/>
    <property type="project" value="UniProtKB-UniRule"/>
</dbReference>
<feature type="site" description="Important for substrate specificity" evidence="5">
    <location>
        <position position="164"/>
    </location>
</feature>
<sequence length="259" mass="28622">MMIGIIGGSGVYDASILSDVKTIKVHTPYGSPSDVIHVGKFAHHEVAFLSRHGKGHVYNPTQVNYRANIHALKSLGVTHLLAVSAVGSLQDHIHPGDIVFPDQFIDRTTQRKQTFYDGSQVAHVSMAEPFCPSLRNQLKESALRLNISHFEKGTYVCIEGPRFSTKAESHLFRSWGGHIIGMTLIPEVILAREAELCYATISLSTDYDSFKEHPVTAEEIVNTMRSNVDKAKRILQDVIPRISRERACGCGSALKNALM</sequence>
<feature type="site" description="Important for substrate specificity" evidence="5">
    <location>
        <position position="217"/>
    </location>
</feature>
<evidence type="ECO:0000256" key="2">
    <source>
        <dbReference type="ARBA" id="ARBA00022679"/>
    </source>
</evidence>
<feature type="binding site" evidence="5">
    <location>
        <begin position="206"/>
        <end position="208"/>
    </location>
    <ligand>
        <name>substrate</name>
    </ligand>
</feature>
<comment type="subunit">
    <text evidence="4 5">Homohexamer. Dimer of a homotrimer.</text>
</comment>
<dbReference type="SUPFAM" id="SSF53167">
    <property type="entry name" value="Purine and uridine phosphorylases"/>
    <property type="match status" value="1"/>
</dbReference>
<dbReference type="PANTHER" id="PTHR42679">
    <property type="entry name" value="S-METHYL-5'-THIOADENOSINE PHOSPHORYLASE"/>
    <property type="match status" value="1"/>
</dbReference>
<evidence type="ECO:0000256" key="3">
    <source>
        <dbReference type="ARBA" id="ARBA00022726"/>
    </source>
</evidence>
<dbReference type="InterPro" id="IPR010044">
    <property type="entry name" value="MTAP"/>
</dbReference>
<dbReference type="NCBIfam" id="NF006599">
    <property type="entry name" value="PRK09136.1"/>
    <property type="match status" value="1"/>
</dbReference>
<evidence type="ECO:0000313" key="8">
    <source>
        <dbReference type="Proteomes" id="UP000774699"/>
    </source>
</evidence>
<comment type="similarity">
    <text evidence="5">Belongs to the PNP/MTAP phosphorylase family. MTAP subfamily.</text>
</comment>
<evidence type="ECO:0000313" key="7">
    <source>
        <dbReference type="EMBL" id="MBM3282518.1"/>
    </source>
</evidence>
<dbReference type="GO" id="GO:0005829">
    <property type="term" value="C:cytosol"/>
    <property type="evidence" value="ECO:0007669"/>
    <property type="project" value="TreeGrafter"/>
</dbReference>
<dbReference type="HAMAP" id="MF_01963">
    <property type="entry name" value="MTAP"/>
    <property type="match status" value="1"/>
</dbReference>
<keyword evidence="3 5" id="KW-0660">Purine salvage</keyword>
<dbReference type="NCBIfam" id="TIGR01694">
    <property type="entry name" value="MTAP"/>
    <property type="match status" value="1"/>
</dbReference>
<feature type="binding site" evidence="5">
    <location>
        <position position="182"/>
    </location>
    <ligand>
        <name>substrate</name>
    </ligand>
</feature>